<dbReference type="InterPro" id="IPR020846">
    <property type="entry name" value="MFS_dom"/>
</dbReference>
<feature type="transmembrane region" description="Helical" evidence="6">
    <location>
        <begin position="363"/>
        <end position="384"/>
    </location>
</feature>
<keyword evidence="5 6" id="KW-0472">Membrane</keyword>
<dbReference type="PROSITE" id="PS50850">
    <property type="entry name" value="MFS"/>
    <property type="match status" value="1"/>
</dbReference>
<evidence type="ECO:0000256" key="1">
    <source>
        <dbReference type="ARBA" id="ARBA00004651"/>
    </source>
</evidence>
<dbReference type="InterPro" id="IPR000849">
    <property type="entry name" value="Sugar_P_transporter"/>
</dbReference>
<dbReference type="PIRSF" id="PIRSF002808">
    <property type="entry name" value="Hexose_phosphate_transp"/>
    <property type="match status" value="1"/>
</dbReference>
<dbReference type="PANTHER" id="PTHR11662:SF399">
    <property type="entry name" value="FI19708P1-RELATED"/>
    <property type="match status" value="1"/>
</dbReference>
<keyword evidence="3 6" id="KW-0812">Transmembrane</keyword>
<feature type="transmembrane region" description="Helical" evidence="6">
    <location>
        <begin position="78"/>
        <end position="97"/>
    </location>
</feature>
<evidence type="ECO:0000313" key="9">
    <source>
        <dbReference type="Proteomes" id="UP000291124"/>
    </source>
</evidence>
<evidence type="ECO:0000313" key="8">
    <source>
        <dbReference type="EMBL" id="QBN20481.1"/>
    </source>
</evidence>
<feature type="transmembrane region" description="Helical" evidence="6">
    <location>
        <begin position="139"/>
        <end position="160"/>
    </location>
</feature>
<evidence type="ECO:0000259" key="7">
    <source>
        <dbReference type="PROSITE" id="PS50850"/>
    </source>
</evidence>
<proteinExistence type="predicted"/>
<feature type="transmembrane region" description="Helical" evidence="6">
    <location>
        <begin position="303"/>
        <end position="323"/>
    </location>
</feature>
<evidence type="ECO:0000256" key="2">
    <source>
        <dbReference type="ARBA" id="ARBA00022475"/>
    </source>
</evidence>
<keyword evidence="2" id="KW-1003">Cell membrane</keyword>
<name>A0A4P6YBD3_9FLAO</name>
<sequence>MEKTIIPIRYVLVFSTFLLTVLLYVDRACISAAKKDISSDLGFSMTDFGWIMAVFTLGYALFQAPSGKLADKRGAHKVIAGIVIFWSFLTAITGFAWSYASMLAIRFLFGAGEAGAFPALSKVVYNWFPVSERGIIQGINFSGSRIGAAFAMPLVAWLLNEIGWRHTFLVFGVIGFVYGVLWFFLFKEKPENANYIGIEEVEYIKENRQQSLSSEIKTLPFVTILKSADMWKTAIQYICSNFTFYFSLTWMYPYIQDRFHLGLVEAGFYSSIPLVAGAAGNWVSGLLVDSIYKNGKWKLSRSLPAIIGFSLSAIGMIAVTQVSSPLLSVAFMALAVFGADMTLSPSWAFCIDIGKENAGTVSGTMNMAGNLGAFVTIIAFPYLFEWTGHYEPFFFICSGLSLLAIVMWSTMNPQKPIN</sequence>
<feature type="transmembrane region" description="Helical" evidence="6">
    <location>
        <begin position="48"/>
        <end position="66"/>
    </location>
</feature>
<dbReference type="PANTHER" id="PTHR11662">
    <property type="entry name" value="SOLUTE CARRIER FAMILY 17"/>
    <property type="match status" value="1"/>
</dbReference>
<feature type="transmembrane region" description="Helical" evidence="6">
    <location>
        <begin position="234"/>
        <end position="255"/>
    </location>
</feature>
<feature type="domain" description="Major facilitator superfamily (MFS) profile" evidence="7">
    <location>
        <begin position="12"/>
        <end position="416"/>
    </location>
</feature>
<dbReference type="InterPro" id="IPR011701">
    <property type="entry name" value="MFS"/>
</dbReference>
<dbReference type="Proteomes" id="UP000291124">
    <property type="component" value="Chromosome"/>
</dbReference>
<dbReference type="InterPro" id="IPR036259">
    <property type="entry name" value="MFS_trans_sf"/>
</dbReference>
<evidence type="ECO:0000256" key="6">
    <source>
        <dbReference type="SAM" id="Phobius"/>
    </source>
</evidence>
<dbReference type="GO" id="GO:0005886">
    <property type="term" value="C:plasma membrane"/>
    <property type="evidence" value="ECO:0007669"/>
    <property type="project" value="UniProtKB-SubCell"/>
</dbReference>
<feature type="transmembrane region" description="Helical" evidence="6">
    <location>
        <begin position="267"/>
        <end position="291"/>
    </location>
</feature>
<dbReference type="GO" id="GO:0022857">
    <property type="term" value="F:transmembrane transporter activity"/>
    <property type="evidence" value="ECO:0007669"/>
    <property type="project" value="InterPro"/>
</dbReference>
<comment type="subcellular location">
    <subcellularLocation>
        <location evidence="1">Cell membrane</location>
        <topology evidence="1">Multi-pass membrane protein</topology>
    </subcellularLocation>
</comment>
<dbReference type="RefSeq" id="WP_133277980.1">
    <property type="nucleotide sequence ID" value="NZ_CP037933.1"/>
</dbReference>
<dbReference type="Gene3D" id="1.20.1250.20">
    <property type="entry name" value="MFS general substrate transporter like domains"/>
    <property type="match status" value="2"/>
</dbReference>
<dbReference type="EMBL" id="CP037933">
    <property type="protein sequence ID" value="QBN20481.1"/>
    <property type="molecule type" value="Genomic_DNA"/>
</dbReference>
<dbReference type="KEGG" id="fnk:E1750_17355"/>
<protein>
    <submittedName>
        <fullName evidence="8">MFS transporter</fullName>
    </submittedName>
</protein>
<dbReference type="InterPro" id="IPR050382">
    <property type="entry name" value="MFS_Na/Anion_cotransporter"/>
</dbReference>
<feature type="transmembrane region" description="Helical" evidence="6">
    <location>
        <begin position="390"/>
        <end position="408"/>
    </location>
</feature>
<dbReference type="CDD" id="cd17319">
    <property type="entry name" value="MFS_ExuT_GudP_like"/>
    <property type="match status" value="1"/>
</dbReference>
<evidence type="ECO:0000256" key="3">
    <source>
        <dbReference type="ARBA" id="ARBA00022692"/>
    </source>
</evidence>
<dbReference type="SUPFAM" id="SSF103473">
    <property type="entry name" value="MFS general substrate transporter"/>
    <property type="match status" value="1"/>
</dbReference>
<dbReference type="Pfam" id="PF07690">
    <property type="entry name" value="MFS_1"/>
    <property type="match status" value="1"/>
</dbReference>
<dbReference type="AlphaFoldDB" id="A0A4P6YBD3"/>
<accession>A0A4P6YBD3</accession>
<gene>
    <name evidence="8" type="ORF">E1750_17355</name>
</gene>
<organism evidence="8 9">
    <name type="scientific">Flavobacterium nackdongense</name>
    <dbReference type="NCBI Taxonomy" id="2547394"/>
    <lineage>
        <taxon>Bacteria</taxon>
        <taxon>Pseudomonadati</taxon>
        <taxon>Bacteroidota</taxon>
        <taxon>Flavobacteriia</taxon>
        <taxon>Flavobacteriales</taxon>
        <taxon>Flavobacteriaceae</taxon>
        <taxon>Flavobacterium</taxon>
    </lineage>
</organism>
<reference evidence="9" key="1">
    <citation type="submission" date="2019-03" db="EMBL/GenBank/DDBJ databases">
        <title>Flavobacterium sp.</title>
        <authorList>
            <person name="Kim H."/>
        </authorList>
    </citation>
    <scope>NUCLEOTIDE SEQUENCE [LARGE SCALE GENOMIC DNA]</scope>
    <source>
        <strain evidence="9">GS13</strain>
    </source>
</reference>
<feature type="transmembrane region" description="Helical" evidence="6">
    <location>
        <begin position="329"/>
        <end position="351"/>
    </location>
</feature>
<dbReference type="OrthoDB" id="9781156at2"/>
<keyword evidence="4 6" id="KW-1133">Transmembrane helix</keyword>
<keyword evidence="9" id="KW-1185">Reference proteome</keyword>
<evidence type="ECO:0000256" key="4">
    <source>
        <dbReference type="ARBA" id="ARBA00022989"/>
    </source>
</evidence>
<feature type="transmembrane region" description="Helical" evidence="6">
    <location>
        <begin position="166"/>
        <end position="186"/>
    </location>
</feature>
<evidence type="ECO:0000256" key="5">
    <source>
        <dbReference type="ARBA" id="ARBA00023136"/>
    </source>
</evidence>